<comment type="similarity">
    <text evidence="7">Belongs to the ThrE exporter (TC 2.A.79) family.</text>
</comment>
<keyword evidence="4 9" id="KW-0812">Transmembrane</keyword>
<feature type="domain" description="Threonine/Serine exporter ThrE" evidence="11">
    <location>
        <begin position="377"/>
        <end position="500"/>
    </location>
</feature>
<evidence type="ECO:0000256" key="1">
    <source>
        <dbReference type="ARBA" id="ARBA00004651"/>
    </source>
</evidence>
<organism evidence="12 13">
    <name type="scientific">Kitasatospora cathayae</name>
    <dbReference type="NCBI Taxonomy" id="3004092"/>
    <lineage>
        <taxon>Bacteria</taxon>
        <taxon>Bacillati</taxon>
        <taxon>Actinomycetota</taxon>
        <taxon>Actinomycetes</taxon>
        <taxon>Kitasatosporales</taxon>
        <taxon>Streptomycetaceae</taxon>
        <taxon>Kitasatospora</taxon>
    </lineage>
</organism>
<feature type="transmembrane region" description="Helical" evidence="9">
    <location>
        <begin position="484"/>
        <end position="501"/>
    </location>
</feature>
<dbReference type="Pfam" id="PF12821">
    <property type="entry name" value="ThrE_2"/>
    <property type="match status" value="1"/>
</dbReference>
<keyword evidence="2" id="KW-1003">Cell membrane</keyword>
<feature type="transmembrane region" description="Helical" evidence="9">
    <location>
        <begin position="240"/>
        <end position="259"/>
    </location>
</feature>
<feature type="region of interest" description="Disordered" evidence="8">
    <location>
        <begin position="1"/>
        <end position="66"/>
    </location>
</feature>
<sequence length="527" mass="54132">MSEHEECGARAEAEGLAGRRVPPQGRRGEAGEAEEAEPGRPPGPQAPPPGAGSGAGSGRGGGDAAVRWPDLMLPLLRTPTTARPLVEEDLGAGADEPGPAEVAAVLDLALLVGELMLACGEAAEGVEAAMLAVARTYRARPCDPQVTFTRVAISYQQGPGEPPVTAERTVHHPGGDYAGLAALFRLVTEITAGGLAVDAAHRRLRAVRRHRRHYPVWALVLSSGLLAGVATLLIGGRADARAWLVFVCAVVAAMAGNRLAALVGRHDLPEFYRIATAATPAAVVGILMSFNQLHLRGSVVITGGLYALLPGWPMVAAVQDGLAGFYLTAAARLLEVLYLLAGVVVGVMSVLYVGVNNGADLAAQSVPTSLSNPPLQLAAAILLALAFAVLLNTERATLPAVLVNSVAGWTTYAVLVDAGGEPIMATGLAAVLVGLSGQLMARYRGSSALPFVTAALGPLLPGALLYFGLLAFVRGEPETGLSGLGRATATAMALAIGVNLGREAARLFLPATGAPPPARRRGGRHRR</sequence>
<dbReference type="EMBL" id="CP115450">
    <property type="protein sequence ID" value="WBP90281.1"/>
    <property type="molecule type" value="Genomic_DNA"/>
</dbReference>
<evidence type="ECO:0000256" key="8">
    <source>
        <dbReference type="SAM" id="MobiDB-lite"/>
    </source>
</evidence>
<keyword evidence="13" id="KW-1185">Reference proteome</keyword>
<dbReference type="PANTHER" id="PTHR34390:SF1">
    <property type="entry name" value="SUCCINATE TRANSPORTER SUBUNIT YJJB-RELATED"/>
    <property type="match status" value="1"/>
</dbReference>
<dbReference type="InterPro" id="IPR024528">
    <property type="entry name" value="ThrE_2"/>
</dbReference>
<dbReference type="InterPro" id="IPR010619">
    <property type="entry name" value="ThrE-like_N"/>
</dbReference>
<comment type="subcellular location">
    <subcellularLocation>
        <location evidence="1">Cell membrane</location>
        <topology evidence="1">Multi-pass membrane protein</topology>
    </subcellularLocation>
</comment>
<feature type="compositionally biased region" description="Gly residues" evidence="8">
    <location>
        <begin position="51"/>
        <end position="63"/>
    </location>
</feature>
<evidence type="ECO:0000256" key="2">
    <source>
        <dbReference type="ARBA" id="ARBA00022475"/>
    </source>
</evidence>
<evidence type="ECO:0000256" key="4">
    <source>
        <dbReference type="ARBA" id="ARBA00022692"/>
    </source>
</evidence>
<feature type="transmembrane region" description="Helical" evidence="9">
    <location>
        <begin position="336"/>
        <end position="355"/>
    </location>
</feature>
<evidence type="ECO:0000256" key="5">
    <source>
        <dbReference type="ARBA" id="ARBA00022989"/>
    </source>
</evidence>
<feature type="transmembrane region" description="Helical" evidence="9">
    <location>
        <begin position="422"/>
        <end position="441"/>
    </location>
</feature>
<feature type="transmembrane region" description="Helical" evidence="9">
    <location>
        <begin position="375"/>
        <end position="391"/>
    </location>
</feature>
<evidence type="ECO:0000259" key="10">
    <source>
        <dbReference type="Pfam" id="PF06738"/>
    </source>
</evidence>
<dbReference type="RefSeq" id="WP_270148964.1">
    <property type="nucleotide sequence ID" value="NZ_CP115450.1"/>
</dbReference>
<feature type="transmembrane region" description="Helical" evidence="9">
    <location>
        <begin position="448"/>
        <end position="472"/>
    </location>
</feature>
<gene>
    <name evidence="12" type="ORF">O1G21_33415</name>
</gene>
<feature type="transmembrane region" description="Helical" evidence="9">
    <location>
        <begin position="271"/>
        <end position="290"/>
    </location>
</feature>
<keyword evidence="6 9" id="KW-0472">Membrane</keyword>
<evidence type="ECO:0000259" key="11">
    <source>
        <dbReference type="Pfam" id="PF12821"/>
    </source>
</evidence>
<protein>
    <submittedName>
        <fullName evidence="12">Threonine/serine exporter family protein</fullName>
    </submittedName>
</protein>
<feature type="transmembrane region" description="Helical" evidence="9">
    <location>
        <begin position="214"/>
        <end position="234"/>
    </location>
</feature>
<evidence type="ECO:0000256" key="6">
    <source>
        <dbReference type="ARBA" id="ARBA00023136"/>
    </source>
</evidence>
<reference evidence="13" key="1">
    <citation type="submission" date="2022-12" db="EMBL/GenBank/DDBJ databases">
        <authorList>
            <person name="Mo P."/>
        </authorList>
    </citation>
    <scope>NUCLEOTIDE SEQUENCE [LARGE SCALE GENOMIC DNA]</scope>
    <source>
        <strain evidence="13">HUAS 3-15</strain>
    </source>
</reference>
<keyword evidence="3" id="KW-0997">Cell inner membrane</keyword>
<name>A0ABY7QCM5_9ACTN</name>
<dbReference type="Pfam" id="PF06738">
    <property type="entry name" value="ThrE"/>
    <property type="match status" value="1"/>
</dbReference>
<dbReference type="InterPro" id="IPR050539">
    <property type="entry name" value="ThrE_Dicarb/AminoAcid_Exp"/>
</dbReference>
<evidence type="ECO:0000313" key="13">
    <source>
        <dbReference type="Proteomes" id="UP001212821"/>
    </source>
</evidence>
<feature type="compositionally biased region" description="Low complexity" evidence="8">
    <location>
        <begin position="14"/>
        <end position="25"/>
    </location>
</feature>
<feature type="compositionally biased region" description="Pro residues" evidence="8">
    <location>
        <begin position="39"/>
        <end position="50"/>
    </location>
</feature>
<feature type="compositionally biased region" description="Basic and acidic residues" evidence="8">
    <location>
        <begin position="1"/>
        <end position="13"/>
    </location>
</feature>
<evidence type="ECO:0000256" key="3">
    <source>
        <dbReference type="ARBA" id="ARBA00022519"/>
    </source>
</evidence>
<evidence type="ECO:0000256" key="9">
    <source>
        <dbReference type="SAM" id="Phobius"/>
    </source>
</evidence>
<proteinExistence type="inferred from homology"/>
<evidence type="ECO:0000313" key="12">
    <source>
        <dbReference type="EMBL" id="WBP90281.1"/>
    </source>
</evidence>
<dbReference type="PANTHER" id="PTHR34390">
    <property type="entry name" value="UPF0442 PROTEIN YJJB-RELATED"/>
    <property type="match status" value="1"/>
</dbReference>
<dbReference type="Proteomes" id="UP001212821">
    <property type="component" value="Chromosome"/>
</dbReference>
<evidence type="ECO:0000256" key="7">
    <source>
        <dbReference type="ARBA" id="ARBA00034125"/>
    </source>
</evidence>
<keyword evidence="5 9" id="KW-1133">Transmembrane helix</keyword>
<accession>A0ABY7QCM5</accession>
<feature type="domain" description="Threonine/serine exporter-like N-terminal" evidence="10">
    <location>
        <begin position="107"/>
        <end position="352"/>
    </location>
</feature>